<dbReference type="FunFam" id="3.40.50.170:FF:000008">
    <property type="entry name" value="Phosphoribosylglycinamide formyltransferase"/>
    <property type="match status" value="1"/>
</dbReference>
<dbReference type="GO" id="GO:0004644">
    <property type="term" value="F:phosphoribosylglycinamide formyltransferase activity"/>
    <property type="evidence" value="ECO:0007669"/>
    <property type="project" value="UniProtKB-UniRule"/>
</dbReference>
<dbReference type="EC" id="2.1.2.2" evidence="6"/>
<dbReference type="Gene3D" id="3.40.50.170">
    <property type="entry name" value="Formyl transferase, N-terminal domain"/>
    <property type="match status" value="1"/>
</dbReference>
<proteinExistence type="inferred from homology"/>
<evidence type="ECO:0000256" key="5">
    <source>
        <dbReference type="ARBA" id="ARBA00047664"/>
    </source>
</evidence>
<evidence type="ECO:0000256" key="1">
    <source>
        <dbReference type="ARBA" id="ARBA00005054"/>
    </source>
</evidence>
<accession>A0A7D6ZNX6</accession>
<evidence type="ECO:0000256" key="4">
    <source>
        <dbReference type="ARBA" id="ARBA00038440"/>
    </source>
</evidence>
<dbReference type="KEGG" id="nhu:H0264_09650"/>
<keyword evidence="3 6" id="KW-0658">Purine biosynthesis</keyword>
<dbReference type="HAMAP" id="MF_01930">
    <property type="entry name" value="PurN"/>
    <property type="match status" value="1"/>
</dbReference>
<dbReference type="PANTHER" id="PTHR43369">
    <property type="entry name" value="PHOSPHORIBOSYLGLYCINAMIDE FORMYLTRANSFERASE"/>
    <property type="match status" value="1"/>
</dbReference>
<organism evidence="8 9">
    <name type="scientific">Nocardia huaxiensis</name>
    <dbReference type="NCBI Taxonomy" id="2755382"/>
    <lineage>
        <taxon>Bacteria</taxon>
        <taxon>Bacillati</taxon>
        <taxon>Actinomycetota</taxon>
        <taxon>Actinomycetes</taxon>
        <taxon>Mycobacteriales</taxon>
        <taxon>Nocardiaceae</taxon>
        <taxon>Nocardia</taxon>
    </lineage>
</organism>
<evidence type="ECO:0000313" key="9">
    <source>
        <dbReference type="Proteomes" id="UP000515512"/>
    </source>
</evidence>
<comment type="caution">
    <text evidence="6">Lacks conserved residue(s) required for the propagation of feature annotation.</text>
</comment>
<dbReference type="Proteomes" id="UP000515512">
    <property type="component" value="Chromosome"/>
</dbReference>
<feature type="site" description="Raises pKa of active site His" evidence="6">
    <location>
        <position position="157"/>
    </location>
</feature>
<name>A0A7D6ZNX6_9NOCA</name>
<dbReference type="InterPro" id="IPR036477">
    <property type="entry name" value="Formyl_transf_N_sf"/>
</dbReference>
<dbReference type="EMBL" id="CP059399">
    <property type="protein sequence ID" value="QLY34240.1"/>
    <property type="molecule type" value="Genomic_DNA"/>
</dbReference>
<comment type="function">
    <text evidence="6">Catalyzes the transfer of a formyl group from 10-formyltetrahydrofolate to 5-phospho-ribosyl-glycinamide (GAR), producing 5-phospho-ribosyl-N-formylglycinamide (FGAR) and tetrahydrofolate.</text>
</comment>
<feature type="binding site" evidence="6">
    <location>
        <position position="77"/>
    </location>
    <ligand>
        <name>(6R)-10-formyltetrahydrofolate</name>
        <dbReference type="ChEBI" id="CHEBI:195366"/>
    </ligand>
</feature>
<dbReference type="CDD" id="cd08645">
    <property type="entry name" value="FMT_core_GART"/>
    <property type="match status" value="1"/>
</dbReference>
<dbReference type="GO" id="GO:0006189">
    <property type="term" value="P:'de novo' IMP biosynthetic process"/>
    <property type="evidence" value="ECO:0007669"/>
    <property type="project" value="UniProtKB-UniRule"/>
</dbReference>
<dbReference type="InterPro" id="IPR002376">
    <property type="entry name" value="Formyl_transf_N"/>
</dbReference>
<keyword evidence="9" id="KW-1185">Reference proteome</keyword>
<feature type="active site" description="Proton donor" evidence="6">
    <location>
        <position position="121"/>
    </location>
</feature>
<dbReference type="InterPro" id="IPR004607">
    <property type="entry name" value="GART"/>
</dbReference>
<dbReference type="NCBIfam" id="TIGR00639">
    <property type="entry name" value="PurN"/>
    <property type="match status" value="1"/>
</dbReference>
<reference evidence="8 9" key="1">
    <citation type="submission" date="2020-07" db="EMBL/GenBank/DDBJ databases">
        <authorList>
            <person name="Zhuang K."/>
            <person name="Ran Y."/>
        </authorList>
    </citation>
    <scope>NUCLEOTIDE SEQUENCE [LARGE SCALE GENOMIC DNA]</scope>
    <source>
        <strain evidence="8 9">WCH-YHL-001</strain>
    </source>
</reference>
<dbReference type="AlphaFoldDB" id="A0A7D6ZNX6"/>
<protein>
    <recommendedName>
        <fullName evidence="6">Phosphoribosylglycinamide formyltransferase</fullName>
        <ecNumber evidence="6">2.1.2.2</ecNumber>
    </recommendedName>
    <alternativeName>
        <fullName evidence="6">5'-phosphoribosylglycinamide transformylase</fullName>
    </alternativeName>
    <alternativeName>
        <fullName evidence="6">GAR transformylase</fullName>
        <shortName evidence="6">GART</shortName>
    </alternativeName>
</protein>
<gene>
    <name evidence="6" type="primary">purN</name>
    <name evidence="8" type="ORF">H0264_09650</name>
</gene>
<dbReference type="InterPro" id="IPR001555">
    <property type="entry name" value="GART_AS"/>
</dbReference>
<evidence type="ECO:0000313" key="8">
    <source>
        <dbReference type="EMBL" id="QLY34240.1"/>
    </source>
</evidence>
<comment type="pathway">
    <text evidence="1 6">Purine metabolism; IMP biosynthesis via de novo pathway; N(2)-formyl-N(1)-(5-phospho-D-ribosyl)glycinamide from N(1)-(5-phospho-D-ribosyl)glycinamide (10-formyl THF route): step 1/1.</text>
</comment>
<dbReference type="PROSITE" id="PS00373">
    <property type="entry name" value="GART"/>
    <property type="match status" value="1"/>
</dbReference>
<dbReference type="UniPathway" id="UPA00074">
    <property type="reaction ID" value="UER00126"/>
</dbReference>
<comment type="catalytic activity">
    <reaction evidence="5 6">
        <text>N(1)-(5-phospho-beta-D-ribosyl)glycinamide + (6R)-10-formyltetrahydrofolate = N(2)-formyl-N(1)-(5-phospho-beta-D-ribosyl)glycinamide + (6S)-5,6,7,8-tetrahydrofolate + H(+)</text>
        <dbReference type="Rhea" id="RHEA:15053"/>
        <dbReference type="ChEBI" id="CHEBI:15378"/>
        <dbReference type="ChEBI" id="CHEBI:57453"/>
        <dbReference type="ChEBI" id="CHEBI:143788"/>
        <dbReference type="ChEBI" id="CHEBI:147286"/>
        <dbReference type="ChEBI" id="CHEBI:195366"/>
        <dbReference type="EC" id="2.1.2.2"/>
    </reaction>
</comment>
<feature type="binding site" evidence="6">
    <location>
        <position position="119"/>
    </location>
    <ligand>
        <name>(6R)-10-formyltetrahydrofolate</name>
        <dbReference type="ChEBI" id="CHEBI:195366"/>
    </ligand>
</feature>
<feature type="domain" description="Formyl transferase N-terminal" evidence="7">
    <location>
        <begin position="17"/>
        <end position="193"/>
    </location>
</feature>
<sequence>MTPTPAQSLPPTAPASVVVLASGTGSLLRSLLEATRQPGYPAQVIAVGVDRDCAAADHAEAFDVSSFKVALGDFEGRAEWDHALTEIVAAFDPDLVVSAGFMKILGPKFLDRFGGRIINTHPALLPAFPGAHGVRDALAYGVRVTGSTVHLVDAGVDTGPILAQEAVVIEPGDDEATLHERIKVVERRLLAETVAAVAERGIISDGRKAVIPDERVLR</sequence>
<dbReference type="SUPFAM" id="SSF53328">
    <property type="entry name" value="Formyltransferase"/>
    <property type="match status" value="1"/>
</dbReference>
<evidence type="ECO:0000256" key="3">
    <source>
        <dbReference type="ARBA" id="ARBA00022755"/>
    </source>
</evidence>
<evidence type="ECO:0000256" key="6">
    <source>
        <dbReference type="HAMAP-Rule" id="MF_01930"/>
    </source>
</evidence>
<keyword evidence="2 6" id="KW-0808">Transferase</keyword>
<dbReference type="PANTHER" id="PTHR43369:SF2">
    <property type="entry name" value="PHOSPHORIBOSYLGLYCINAMIDE FORMYLTRANSFERASE"/>
    <property type="match status" value="1"/>
</dbReference>
<dbReference type="RefSeq" id="WP_181585404.1">
    <property type="nucleotide sequence ID" value="NZ_CP059399.1"/>
</dbReference>
<dbReference type="GO" id="GO:0005829">
    <property type="term" value="C:cytosol"/>
    <property type="evidence" value="ECO:0007669"/>
    <property type="project" value="TreeGrafter"/>
</dbReference>
<evidence type="ECO:0000259" key="7">
    <source>
        <dbReference type="Pfam" id="PF00551"/>
    </source>
</evidence>
<feature type="binding site" evidence="6">
    <location>
        <begin position="102"/>
        <end position="105"/>
    </location>
    <ligand>
        <name>(6R)-10-formyltetrahydrofolate</name>
        <dbReference type="ChEBI" id="CHEBI:195366"/>
    </ligand>
</feature>
<evidence type="ECO:0000256" key="2">
    <source>
        <dbReference type="ARBA" id="ARBA00022679"/>
    </source>
</evidence>
<comment type="similarity">
    <text evidence="4 6">Belongs to the GART family.</text>
</comment>
<dbReference type="Pfam" id="PF00551">
    <property type="entry name" value="Formyl_trans_N"/>
    <property type="match status" value="1"/>
</dbReference>